<evidence type="ECO:0000256" key="8">
    <source>
        <dbReference type="SAM" id="MobiDB-lite"/>
    </source>
</evidence>
<feature type="domain" description="C2H2-type" evidence="9">
    <location>
        <begin position="255"/>
        <end position="282"/>
    </location>
</feature>
<feature type="compositionally biased region" description="Acidic residues" evidence="8">
    <location>
        <begin position="176"/>
        <end position="185"/>
    </location>
</feature>
<dbReference type="Gene3D" id="6.20.210.20">
    <property type="entry name" value="THAP domain"/>
    <property type="match status" value="1"/>
</dbReference>
<evidence type="ECO:0000313" key="12">
    <source>
        <dbReference type="Proteomes" id="UP001159042"/>
    </source>
</evidence>
<evidence type="ECO:0000313" key="11">
    <source>
        <dbReference type="EMBL" id="KAJ8917399.1"/>
    </source>
</evidence>
<comment type="caution">
    <text evidence="11">The sequence shown here is derived from an EMBL/GenBank/DDBJ whole genome shotgun (WGS) entry which is preliminary data.</text>
</comment>
<keyword evidence="12" id="KW-1185">Reference proteome</keyword>
<evidence type="ECO:0000256" key="3">
    <source>
        <dbReference type="ARBA" id="ARBA00022771"/>
    </source>
</evidence>
<feature type="compositionally biased region" description="Basic and acidic residues" evidence="8">
    <location>
        <begin position="160"/>
        <end position="175"/>
    </location>
</feature>
<dbReference type="PROSITE" id="PS50950">
    <property type="entry name" value="ZF_THAP"/>
    <property type="match status" value="1"/>
</dbReference>
<keyword evidence="4" id="KW-0862">Zinc</keyword>
<feature type="region of interest" description="Disordered" evidence="8">
    <location>
        <begin position="103"/>
        <end position="186"/>
    </location>
</feature>
<dbReference type="Proteomes" id="UP001159042">
    <property type="component" value="Unassembled WGS sequence"/>
</dbReference>
<reference evidence="11 12" key="1">
    <citation type="journal article" date="2023" name="Insect Mol. Biol.">
        <title>Genome sequencing provides insights into the evolution of gene families encoding plant cell wall-degrading enzymes in longhorned beetles.</title>
        <authorList>
            <person name="Shin N.R."/>
            <person name="Okamura Y."/>
            <person name="Kirsch R."/>
            <person name="Pauchet Y."/>
        </authorList>
    </citation>
    <scope>NUCLEOTIDE SEQUENCE [LARGE SCALE GENOMIC DNA]</scope>
    <source>
        <strain evidence="11">EAD_L_NR</strain>
    </source>
</reference>
<dbReference type="SMART" id="SM00355">
    <property type="entry name" value="ZnF_C2H2"/>
    <property type="match status" value="8"/>
</dbReference>
<dbReference type="PANTHER" id="PTHR24379:SF121">
    <property type="entry name" value="C2H2-TYPE DOMAIN-CONTAINING PROTEIN"/>
    <property type="match status" value="1"/>
</dbReference>
<dbReference type="EMBL" id="JANEYG010000034">
    <property type="protein sequence ID" value="KAJ8917399.1"/>
    <property type="molecule type" value="Genomic_DNA"/>
</dbReference>
<dbReference type="InterPro" id="IPR006612">
    <property type="entry name" value="THAP_Znf"/>
</dbReference>
<evidence type="ECO:0000256" key="1">
    <source>
        <dbReference type="ARBA" id="ARBA00022723"/>
    </source>
</evidence>
<dbReference type="PROSITE" id="PS50157">
    <property type="entry name" value="ZINC_FINGER_C2H2_2"/>
    <property type="match status" value="2"/>
</dbReference>
<evidence type="ECO:0000256" key="7">
    <source>
        <dbReference type="PROSITE-ProRule" id="PRU00309"/>
    </source>
</evidence>
<evidence type="ECO:0000256" key="6">
    <source>
        <dbReference type="PROSITE-ProRule" id="PRU00042"/>
    </source>
</evidence>
<dbReference type="InterPro" id="IPR038441">
    <property type="entry name" value="THAP_Znf_sf"/>
</dbReference>
<dbReference type="SMART" id="SM00692">
    <property type="entry name" value="DM3"/>
    <property type="match status" value="1"/>
</dbReference>
<feature type="compositionally biased region" description="Polar residues" evidence="8">
    <location>
        <begin position="141"/>
        <end position="159"/>
    </location>
</feature>
<keyword evidence="1" id="KW-0479">Metal-binding</keyword>
<evidence type="ECO:0000256" key="5">
    <source>
        <dbReference type="ARBA" id="ARBA00023125"/>
    </source>
</evidence>
<protein>
    <submittedName>
        <fullName evidence="11">Uncharacterized protein</fullName>
    </submittedName>
</protein>
<dbReference type="PANTHER" id="PTHR24379">
    <property type="entry name" value="KRAB AND ZINC FINGER DOMAIN-CONTAINING"/>
    <property type="match status" value="1"/>
</dbReference>
<dbReference type="InterPro" id="IPR013087">
    <property type="entry name" value="Znf_C2H2_type"/>
</dbReference>
<name>A0AAV8VTN7_9CUCU</name>
<feature type="compositionally biased region" description="Basic and acidic residues" evidence="8">
    <location>
        <begin position="120"/>
        <end position="140"/>
    </location>
</feature>
<keyword evidence="3 6" id="KW-0863">Zinc-finger</keyword>
<dbReference type="SUPFAM" id="SSF57716">
    <property type="entry name" value="Glucocorticoid receptor-like (DNA-binding domain)"/>
    <property type="match status" value="1"/>
</dbReference>
<dbReference type="GO" id="GO:0008270">
    <property type="term" value="F:zinc ion binding"/>
    <property type="evidence" value="ECO:0007669"/>
    <property type="project" value="UniProtKB-KW"/>
</dbReference>
<evidence type="ECO:0000259" key="10">
    <source>
        <dbReference type="PROSITE" id="PS50950"/>
    </source>
</evidence>
<evidence type="ECO:0000259" key="9">
    <source>
        <dbReference type="PROSITE" id="PS50157"/>
    </source>
</evidence>
<proteinExistence type="predicted"/>
<keyword evidence="2" id="KW-0677">Repeat</keyword>
<dbReference type="SMART" id="SM00980">
    <property type="entry name" value="THAP"/>
    <property type="match status" value="1"/>
</dbReference>
<feature type="domain" description="THAP-type" evidence="10">
    <location>
        <begin position="1"/>
        <end position="90"/>
    </location>
</feature>
<organism evidence="11 12">
    <name type="scientific">Exocentrus adspersus</name>
    <dbReference type="NCBI Taxonomy" id="1586481"/>
    <lineage>
        <taxon>Eukaryota</taxon>
        <taxon>Metazoa</taxon>
        <taxon>Ecdysozoa</taxon>
        <taxon>Arthropoda</taxon>
        <taxon>Hexapoda</taxon>
        <taxon>Insecta</taxon>
        <taxon>Pterygota</taxon>
        <taxon>Neoptera</taxon>
        <taxon>Endopterygota</taxon>
        <taxon>Coleoptera</taxon>
        <taxon>Polyphaga</taxon>
        <taxon>Cucujiformia</taxon>
        <taxon>Chrysomeloidea</taxon>
        <taxon>Cerambycidae</taxon>
        <taxon>Lamiinae</taxon>
        <taxon>Acanthocinini</taxon>
        <taxon>Exocentrus</taxon>
    </lineage>
</organism>
<sequence>MGRKCAVPHCYTGYRKCKEKASLYRVPDDDFFLNKWQEAIARGDRPITPKDYVCEKHFKEDDILRRRIIKDVVEEYQRPRLKPDAIPSIFPELPEFVLKMVKKRRKTEDPKSTQTSEVSKITENETRNRVNIDEDIKIEPTESNTTINNNACDTISNNELDIKSEPEEKPDHSSGEEDVDNELDDPNFGPKLHQCSHCDYQTRYPHNLRTHQAKHLTGDQAYIHCEHCPNFKTKWELTYRNHLKIKHGIGKQETFKCTSCPFETRVRLCLRRHSERHQRGKPPRCNFPGCDFTSEDQGALAVHKMSHDFEDKETASEKSKNFKCTECYYETNSKTHIIKHIKTAHNSGDDTVVAVNLVNKNNTVVLPRAGTVTKALFRCIKCSYKSNSQASLLKHVSKHKDPDADNVPRSKVWKCPKCPFATFFQHALHTHQEAECGKVLACNECNFKSSHRSEFVKHSLTHRNVSVEPVNGEQVERVGTRSDKTEEHSETNAVPELVVVKSEVTDSVIA</sequence>
<feature type="domain" description="C2H2-type" evidence="9">
    <location>
        <begin position="322"/>
        <end position="350"/>
    </location>
</feature>
<dbReference type="Pfam" id="PF05485">
    <property type="entry name" value="THAP"/>
    <property type="match status" value="1"/>
</dbReference>
<gene>
    <name evidence="11" type="ORF">NQ315_002423</name>
</gene>
<dbReference type="GO" id="GO:0003677">
    <property type="term" value="F:DNA binding"/>
    <property type="evidence" value="ECO:0007669"/>
    <property type="project" value="UniProtKB-UniRule"/>
</dbReference>
<accession>A0AAV8VTN7</accession>
<evidence type="ECO:0000256" key="4">
    <source>
        <dbReference type="ARBA" id="ARBA00022833"/>
    </source>
</evidence>
<dbReference type="AlphaFoldDB" id="A0AAV8VTN7"/>
<keyword evidence="5 7" id="KW-0238">DNA-binding</keyword>
<evidence type="ECO:0000256" key="2">
    <source>
        <dbReference type="ARBA" id="ARBA00022737"/>
    </source>
</evidence>
<dbReference type="Gene3D" id="3.30.160.60">
    <property type="entry name" value="Classic Zinc Finger"/>
    <property type="match status" value="4"/>
</dbReference>